<dbReference type="GO" id="GO:0008408">
    <property type="term" value="F:3'-5' exonuclease activity"/>
    <property type="evidence" value="ECO:0007669"/>
    <property type="project" value="InterPro"/>
</dbReference>
<dbReference type="Pfam" id="PF01612">
    <property type="entry name" value="DNA_pol_A_exo1"/>
    <property type="match status" value="1"/>
</dbReference>
<dbReference type="PANTHER" id="PTHR13620:SF105">
    <property type="entry name" value="OS01G0737700 PROTEIN"/>
    <property type="match status" value="1"/>
</dbReference>
<dbReference type="GO" id="GO:0005737">
    <property type="term" value="C:cytoplasm"/>
    <property type="evidence" value="ECO:0007669"/>
    <property type="project" value="TreeGrafter"/>
</dbReference>
<dbReference type="GO" id="GO:0006139">
    <property type="term" value="P:nucleobase-containing compound metabolic process"/>
    <property type="evidence" value="ECO:0007669"/>
    <property type="project" value="InterPro"/>
</dbReference>
<dbReference type="GO" id="GO:0005634">
    <property type="term" value="C:nucleus"/>
    <property type="evidence" value="ECO:0007669"/>
    <property type="project" value="TreeGrafter"/>
</dbReference>
<dbReference type="EMBL" id="JAYMYS010000004">
    <property type="protein sequence ID" value="KAK7395694.1"/>
    <property type="molecule type" value="Genomic_DNA"/>
</dbReference>
<dbReference type="Gene3D" id="3.30.420.10">
    <property type="entry name" value="Ribonuclease H-like superfamily/Ribonuclease H"/>
    <property type="match status" value="1"/>
</dbReference>
<dbReference type="InterPro" id="IPR051132">
    <property type="entry name" value="3-5_Exonuclease_domain"/>
</dbReference>
<keyword evidence="2" id="KW-0378">Hydrolase</keyword>
<evidence type="ECO:0000313" key="5">
    <source>
        <dbReference type="Proteomes" id="UP001386955"/>
    </source>
</evidence>
<evidence type="ECO:0000313" key="4">
    <source>
        <dbReference type="EMBL" id="KAK7395694.1"/>
    </source>
</evidence>
<keyword evidence="1" id="KW-0540">Nuclease</keyword>
<feature type="domain" description="3'-5' exonuclease" evidence="3">
    <location>
        <begin position="45"/>
        <end position="148"/>
    </location>
</feature>
<accession>A0AAN9SFI6</accession>
<dbReference type="InterPro" id="IPR036397">
    <property type="entry name" value="RNaseH_sf"/>
</dbReference>
<proteinExistence type="predicted"/>
<dbReference type="GO" id="GO:0003676">
    <property type="term" value="F:nucleic acid binding"/>
    <property type="evidence" value="ECO:0007669"/>
    <property type="project" value="InterPro"/>
</dbReference>
<dbReference type="Proteomes" id="UP001386955">
    <property type="component" value="Unassembled WGS sequence"/>
</dbReference>
<evidence type="ECO:0000259" key="3">
    <source>
        <dbReference type="Pfam" id="PF01612"/>
    </source>
</evidence>
<dbReference type="PANTHER" id="PTHR13620">
    <property type="entry name" value="3-5 EXONUCLEASE"/>
    <property type="match status" value="1"/>
</dbReference>
<protein>
    <recommendedName>
        <fullName evidence="3">3'-5' exonuclease domain-containing protein</fullName>
    </recommendedName>
</protein>
<reference evidence="4 5" key="1">
    <citation type="submission" date="2024-01" db="EMBL/GenBank/DDBJ databases">
        <title>The genomes of 5 underutilized Papilionoideae crops provide insights into root nodulation and disease resistanc.</title>
        <authorList>
            <person name="Jiang F."/>
        </authorList>
    </citation>
    <scope>NUCLEOTIDE SEQUENCE [LARGE SCALE GENOMIC DNA]</scope>
    <source>
        <strain evidence="4">DUOXIRENSHENG_FW03</strain>
        <tissue evidence="4">Leaves</tissue>
    </source>
</reference>
<dbReference type="InterPro" id="IPR012337">
    <property type="entry name" value="RNaseH-like_sf"/>
</dbReference>
<dbReference type="AlphaFoldDB" id="A0AAN9SFI6"/>
<keyword evidence="5" id="KW-1185">Reference proteome</keyword>
<comment type="caution">
    <text evidence="4">The sequence shown here is derived from an EMBL/GenBank/DDBJ whole genome shotgun (WGS) entry which is preliminary data.</text>
</comment>
<dbReference type="SUPFAM" id="SSF53098">
    <property type="entry name" value="Ribonuclease H-like"/>
    <property type="match status" value="1"/>
</dbReference>
<name>A0AAN9SFI6_PSOTE</name>
<dbReference type="InterPro" id="IPR002562">
    <property type="entry name" value="3'-5'_exonuclease_dom"/>
</dbReference>
<gene>
    <name evidence="4" type="ORF">VNO78_16260</name>
</gene>
<evidence type="ECO:0000256" key="2">
    <source>
        <dbReference type="ARBA" id="ARBA00022801"/>
    </source>
</evidence>
<sequence length="151" mass="16870">MRVCIDDSCSPFTVATFIVHDEGITNSKVAEVSSEGYIGYNNLVIIIDPNHTFVGVGIEDDAQKLLEDCSLRVANILELRSLAVEKLLDPALKTYGLKTLCLRVLGLQMEKPKKISRSKWDNLWLTPEQVHYAAIDAFVSFEIARRLSSTN</sequence>
<organism evidence="4 5">
    <name type="scientific">Psophocarpus tetragonolobus</name>
    <name type="common">Winged bean</name>
    <name type="synonym">Dolichos tetragonolobus</name>
    <dbReference type="NCBI Taxonomy" id="3891"/>
    <lineage>
        <taxon>Eukaryota</taxon>
        <taxon>Viridiplantae</taxon>
        <taxon>Streptophyta</taxon>
        <taxon>Embryophyta</taxon>
        <taxon>Tracheophyta</taxon>
        <taxon>Spermatophyta</taxon>
        <taxon>Magnoliopsida</taxon>
        <taxon>eudicotyledons</taxon>
        <taxon>Gunneridae</taxon>
        <taxon>Pentapetalae</taxon>
        <taxon>rosids</taxon>
        <taxon>fabids</taxon>
        <taxon>Fabales</taxon>
        <taxon>Fabaceae</taxon>
        <taxon>Papilionoideae</taxon>
        <taxon>50 kb inversion clade</taxon>
        <taxon>NPAAA clade</taxon>
        <taxon>indigoferoid/millettioid clade</taxon>
        <taxon>Phaseoleae</taxon>
        <taxon>Psophocarpus</taxon>
    </lineage>
</organism>
<dbReference type="CDD" id="cd06141">
    <property type="entry name" value="WRN_exo"/>
    <property type="match status" value="1"/>
</dbReference>
<evidence type="ECO:0000256" key="1">
    <source>
        <dbReference type="ARBA" id="ARBA00022722"/>
    </source>
</evidence>